<dbReference type="GO" id="GO:0043138">
    <property type="term" value="F:3'-5' DNA helicase activity"/>
    <property type="evidence" value="ECO:0007669"/>
    <property type="project" value="TreeGrafter"/>
</dbReference>
<dbReference type="GO" id="GO:0003677">
    <property type="term" value="F:DNA binding"/>
    <property type="evidence" value="ECO:0007669"/>
    <property type="project" value="UniProtKB-KW"/>
</dbReference>
<dbReference type="GO" id="GO:0005737">
    <property type="term" value="C:cytoplasm"/>
    <property type="evidence" value="ECO:0007669"/>
    <property type="project" value="TreeGrafter"/>
</dbReference>
<dbReference type="InterPro" id="IPR014001">
    <property type="entry name" value="Helicase_ATP-bd"/>
</dbReference>
<protein>
    <recommendedName>
        <fullName evidence="5">Helicase ATP-binding domain-containing protein</fullName>
    </recommendedName>
</protein>
<dbReference type="PANTHER" id="PTHR13710">
    <property type="entry name" value="DNA HELICASE RECQ FAMILY MEMBER"/>
    <property type="match status" value="1"/>
</dbReference>
<dbReference type="GO" id="GO:0009378">
    <property type="term" value="F:four-way junction helicase activity"/>
    <property type="evidence" value="ECO:0007669"/>
    <property type="project" value="TreeGrafter"/>
</dbReference>
<dbReference type="GO" id="GO:0005634">
    <property type="term" value="C:nucleus"/>
    <property type="evidence" value="ECO:0007669"/>
    <property type="project" value="TreeGrafter"/>
</dbReference>
<accession>A0AAN9PJW4</accession>
<proteinExistence type="inferred from homology"/>
<dbReference type="GO" id="GO:0005694">
    <property type="term" value="C:chromosome"/>
    <property type="evidence" value="ECO:0007669"/>
    <property type="project" value="TreeGrafter"/>
</dbReference>
<comment type="similarity">
    <text evidence="1">Belongs to the helicase family. RecQ subfamily.</text>
</comment>
<reference evidence="6 7" key="1">
    <citation type="submission" date="2024-01" db="EMBL/GenBank/DDBJ databases">
        <title>The genomes of 5 underutilized Papilionoideae crops provide insights into root nodulation and disease resistance.</title>
        <authorList>
            <person name="Yuan L."/>
        </authorList>
    </citation>
    <scope>NUCLEOTIDE SEQUENCE [LARGE SCALE GENOMIC DNA]</scope>
    <source>
        <strain evidence="6">LY-2023</strain>
        <tissue evidence="6">Leaf</tissue>
    </source>
</reference>
<feature type="domain" description="Helicase ATP-binding" evidence="5">
    <location>
        <begin position="49"/>
        <end position="154"/>
    </location>
</feature>
<dbReference type="Proteomes" id="UP001359559">
    <property type="component" value="Unassembled WGS sequence"/>
</dbReference>
<dbReference type="AlphaFoldDB" id="A0AAN9PJW4"/>
<comment type="caution">
    <text evidence="6">The sequence shown here is derived from an EMBL/GenBank/DDBJ whole genome shotgun (WGS) entry which is preliminary data.</text>
</comment>
<dbReference type="Gene3D" id="3.40.50.300">
    <property type="entry name" value="P-loop containing nucleotide triphosphate hydrolases"/>
    <property type="match status" value="1"/>
</dbReference>
<evidence type="ECO:0000313" key="6">
    <source>
        <dbReference type="EMBL" id="KAK7302180.1"/>
    </source>
</evidence>
<evidence type="ECO:0000259" key="5">
    <source>
        <dbReference type="PROSITE" id="PS51192"/>
    </source>
</evidence>
<keyword evidence="3" id="KW-0413">Isomerase</keyword>
<dbReference type="GO" id="GO:0000724">
    <property type="term" value="P:double-strand break repair via homologous recombination"/>
    <property type="evidence" value="ECO:0007669"/>
    <property type="project" value="TreeGrafter"/>
</dbReference>
<dbReference type="PROSITE" id="PS51192">
    <property type="entry name" value="HELICASE_ATP_BIND_1"/>
    <property type="match status" value="1"/>
</dbReference>
<name>A0AAN9PJW4_CLITE</name>
<evidence type="ECO:0000256" key="2">
    <source>
        <dbReference type="ARBA" id="ARBA00023125"/>
    </source>
</evidence>
<dbReference type="EMBL" id="JAYKXN010000003">
    <property type="protein sequence ID" value="KAK7302180.1"/>
    <property type="molecule type" value="Genomic_DNA"/>
</dbReference>
<dbReference type="SUPFAM" id="SSF52540">
    <property type="entry name" value="P-loop containing nucleoside triphosphate hydrolases"/>
    <property type="match status" value="1"/>
</dbReference>
<gene>
    <name evidence="6" type="ORF">RJT34_13062</name>
</gene>
<evidence type="ECO:0000256" key="4">
    <source>
        <dbReference type="ARBA" id="ARBA00023242"/>
    </source>
</evidence>
<evidence type="ECO:0000313" key="7">
    <source>
        <dbReference type="Proteomes" id="UP001359559"/>
    </source>
</evidence>
<keyword evidence="7" id="KW-1185">Reference proteome</keyword>
<sequence>MESQGCGNLLTFSMKMSTRVQIVTVIPRFLLILLTTRLNLRDRDATPKLWNWIQEMMTRMFISVFSGNAEVASLKAQFLQLPPKHNPQKGHLEGFVVDEAYYVSQRGNDFRPDYRGLGSLKQHFPDITVTGLTATAMHTVREDILNALRIPRARVLERSFDRPNLKYEVIAKTKELIKKLGQFLMEHFKNQIKTVYYHASLAAR</sequence>
<keyword evidence="4" id="KW-0539">Nucleus</keyword>
<dbReference type="PANTHER" id="PTHR13710:SF153">
    <property type="entry name" value="RECQ-LIKE DNA HELICASE BLM"/>
    <property type="match status" value="1"/>
</dbReference>
<dbReference type="InterPro" id="IPR027417">
    <property type="entry name" value="P-loop_NTPase"/>
</dbReference>
<organism evidence="6 7">
    <name type="scientific">Clitoria ternatea</name>
    <name type="common">Butterfly pea</name>
    <dbReference type="NCBI Taxonomy" id="43366"/>
    <lineage>
        <taxon>Eukaryota</taxon>
        <taxon>Viridiplantae</taxon>
        <taxon>Streptophyta</taxon>
        <taxon>Embryophyta</taxon>
        <taxon>Tracheophyta</taxon>
        <taxon>Spermatophyta</taxon>
        <taxon>Magnoliopsida</taxon>
        <taxon>eudicotyledons</taxon>
        <taxon>Gunneridae</taxon>
        <taxon>Pentapetalae</taxon>
        <taxon>rosids</taxon>
        <taxon>fabids</taxon>
        <taxon>Fabales</taxon>
        <taxon>Fabaceae</taxon>
        <taxon>Papilionoideae</taxon>
        <taxon>50 kb inversion clade</taxon>
        <taxon>NPAAA clade</taxon>
        <taxon>indigoferoid/millettioid clade</taxon>
        <taxon>Phaseoleae</taxon>
        <taxon>Clitoria</taxon>
    </lineage>
</organism>
<keyword evidence="2" id="KW-0238">DNA-binding</keyword>
<evidence type="ECO:0000256" key="3">
    <source>
        <dbReference type="ARBA" id="ARBA00023235"/>
    </source>
</evidence>
<evidence type="ECO:0000256" key="1">
    <source>
        <dbReference type="ARBA" id="ARBA00005446"/>
    </source>
</evidence>